<organism evidence="6 7">
    <name type="scientific">Chryseosolibacter histidini</name>
    <dbReference type="NCBI Taxonomy" id="2782349"/>
    <lineage>
        <taxon>Bacteria</taxon>
        <taxon>Pseudomonadati</taxon>
        <taxon>Bacteroidota</taxon>
        <taxon>Cytophagia</taxon>
        <taxon>Cytophagales</taxon>
        <taxon>Chryseotaleaceae</taxon>
        <taxon>Chryseosolibacter</taxon>
    </lineage>
</organism>
<protein>
    <recommendedName>
        <fullName evidence="4">Aminotransferase</fullName>
        <ecNumber evidence="4">2.6.1.-</ecNumber>
    </recommendedName>
</protein>
<dbReference type="Gene3D" id="3.90.1150.10">
    <property type="entry name" value="Aspartate Aminotransferase, domain 1"/>
    <property type="match status" value="1"/>
</dbReference>
<keyword evidence="2 4" id="KW-0032">Aminotransferase</keyword>
<dbReference type="GO" id="GO:0008483">
    <property type="term" value="F:transaminase activity"/>
    <property type="evidence" value="ECO:0007669"/>
    <property type="project" value="UniProtKB-KW"/>
</dbReference>
<dbReference type="GO" id="GO:0030170">
    <property type="term" value="F:pyridoxal phosphate binding"/>
    <property type="evidence" value="ECO:0007669"/>
    <property type="project" value="InterPro"/>
</dbReference>
<dbReference type="AlphaFoldDB" id="A0AAP2DJ70"/>
<dbReference type="EMBL" id="JAHESF010000004">
    <property type="protein sequence ID" value="MBT1696212.1"/>
    <property type="molecule type" value="Genomic_DNA"/>
</dbReference>
<dbReference type="InterPro" id="IPR015421">
    <property type="entry name" value="PyrdxlP-dep_Trfase_major"/>
</dbReference>
<evidence type="ECO:0000256" key="1">
    <source>
        <dbReference type="ARBA" id="ARBA00001933"/>
    </source>
</evidence>
<dbReference type="PANTHER" id="PTHR42832:SF3">
    <property type="entry name" value="L-GLUTAMINE--4-(METHYLSULFANYL)-2-OXOBUTANOATE AMINOTRANSFERASE"/>
    <property type="match status" value="1"/>
</dbReference>
<evidence type="ECO:0000313" key="6">
    <source>
        <dbReference type="EMBL" id="MBT1696212.1"/>
    </source>
</evidence>
<proteinExistence type="inferred from homology"/>
<dbReference type="InterPro" id="IPR050881">
    <property type="entry name" value="LL-DAP_aminotransferase"/>
</dbReference>
<name>A0AAP2DJ70_9BACT</name>
<dbReference type="InterPro" id="IPR015424">
    <property type="entry name" value="PyrdxlP-dep_Trfase"/>
</dbReference>
<comment type="similarity">
    <text evidence="4">Belongs to the class-I pyridoxal-phosphate-dependent aminotransferase family.</text>
</comment>
<dbReference type="PROSITE" id="PS00105">
    <property type="entry name" value="AA_TRANSFER_CLASS_1"/>
    <property type="match status" value="1"/>
</dbReference>
<reference evidence="6 7" key="1">
    <citation type="submission" date="2021-05" db="EMBL/GenBank/DDBJ databases">
        <title>A Polyphasic approach of four new species of the genus Ohtaekwangia: Ohtaekwangia histidinii sp. nov., Ohtaekwangia cretensis sp. nov., Ohtaekwangia indiensis sp. nov., Ohtaekwangia reichenbachii sp. nov. from diverse environment.</title>
        <authorList>
            <person name="Octaviana S."/>
        </authorList>
    </citation>
    <scope>NUCLEOTIDE SEQUENCE [LARGE SCALE GENOMIC DNA]</scope>
    <source>
        <strain evidence="6 7">PWU4</strain>
    </source>
</reference>
<dbReference type="Pfam" id="PF00155">
    <property type="entry name" value="Aminotran_1_2"/>
    <property type="match status" value="1"/>
</dbReference>
<evidence type="ECO:0000256" key="3">
    <source>
        <dbReference type="ARBA" id="ARBA00022679"/>
    </source>
</evidence>
<gene>
    <name evidence="6" type="ORF">KK083_04960</name>
</gene>
<dbReference type="RefSeq" id="WP_254161312.1">
    <property type="nucleotide sequence ID" value="NZ_JAHESF010000004.1"/>
</dbReference>
<accession>A0AAP2DJ70</accession>
<dbReference type="InterPro" id="IPR004839">
    <property type="entry name" value="Aminotransferase_I/II_large"/>
</dbReference>
<comment type="cofactor">
    <cofactor evidence="1 4">
        <name>pyridoxal 5'-phosphate</name>
        <dbReference type="ChEBI" id="CHEBI:597326"/>
    </cofactor>
</comment>
<dbReference type="SUPFAM" id="SSF53383">
    <property type="entry name" value="PLP-dependent transferases"/>
    <property type="match status" value="1"/>
</dbReference>
<dbReference type="InterPro" id="IPR015422">
    <property type="entry name" value="PyrdxlP-dep_Trfase_small"/>
</dbReference>
<dbReference type="PANTHER" id="PTHR42832">
    <property type="entry name" value="AMINO ACID AMINOTRANSFERASE"/>
    <property type="match status" value="1"/>
</dbReference>
<evidence type="ECO:0000256" key="4">
    <source>
        <dbReference type="RuleBase" id="RU000481"/>
    </source>
</evidence>
<evidence type="ECO:0000259" key="5">
    <source>
        <dbReference type="Pfam" id="PF00155"/>
    </source>
</evidence>
<evidence type="ECO:0000313" key="7">
    <source>
        <dbReference type="Proteomes" id="UP001319200"/>
    </source>
</evidence>
<dbReference type="InterPro" id="IPR004838">
    <property type="entry name" value="NHTrfase_class1_PyrdxlP-BS"/>
</dbReference>
<keyword evidence="7" id="KW-1185">Reference proteome</keyword>
<dbReference type="Gene3D" id="3.40.640.10">
    <property type="entry name" value="Type I PLP-dependent aspartate aminotransferase-like (Major domain)"/>
    <property type="match status" value="1"/>
</dbReference>
<feature type="domain" description="Aminotransferase class I/classII large" evidence="5">
    <location>
        <begin position="33"/>
        <end position="381"/>
    </location>
</feature>
<sequence>MIKAANRIASVEEYYFSRKLAEVRGLDSPELRVINLGIGSPDQAPSANAVEALIASAKNPANHGYQNYKGIPQFRKAIADFYQNIYKVKLDVETGILPLMGSKEGIMHIAMAFVNEGEEVLIPNPGYPTYSSVANLVGAKLRPYDLKEELNWGVDIEALKKSDLSKVKLMWVNFPHMPTGRTASREELKELVDLARKHQFLIVNDNPYSMILNDEPMSILSIEGAEEVALELNSLSKSHNMAGWRLGWVAGKKEYIDAVLKVKSNMDSGMFLGLQHAAAEALKNGAEWFTALNKMYGERKQAAKKILDVLGCTYAAKQSGLFVWAKAPNHIADVEKWIDEILYGTKVFITPGFIFGEAGRRYIRISLCCTVEMLSEAFNRIQRFNAEKATSSKTSTVNA</sequence>
<comment type="caution">
    <text evidence="6">The sequence shown here is derived from an EMBL/GenBank/DDBJ whole genome shotgun (WGS) entry which is preliminary data.</text>
</comment>
<keyword evidence="3 4" id="KW-0808">Transferase</keyword>
<dbReference type="Proteomes" id="UP001319200">
    <property type="component" value="Unassembled WGS sequence"/>
</dbReference>
<evidence type="ECO:0000256" key="2">
    <source>
        <dbReference type="ARBA" id="ARBA00022576"/>
    </source>
</evidence>
<dbReference type="EC" id="2.6.1.-" evidence="4"/>
<dbReference type="CDD" id="cd00609">
    <property type="entry name" value="AAT_like"/>
    <property type="match status" value="1"/>
</dbReference>